<dbReference type="InterPro" id="IPR003961">
    <property type="entry name" value="FN3_dom"/>
</dbReference>
<feature type="non-terminal residue" evidence="15">
    <location>
        <position position="1"/>
    </location>
</feature>
<evidence type="ECO:0000256" key="8">
    <source>
        <dbReference type="ARBA" id="ARBA00023136"/>
    </source>
</evidence>
<organism evidence="15 16">
    <name type="scientific">Brachypteracias leptosomus</name>
    <name type="common">short-legged ground-roller</name>
    <dbReference type="NCBI Taxonomy" id="135165"/>
    <lineage>
        <taxon>Eukaryota</taxon>
        <taxon>Metazoa</taxon>
        <taxon>Chordata</taxon>
        <taxon>Craniata</taxon>
        <taxon>Vertebrata</taxon>
        <taxon>Euteleostomi</taxon>
        <taxon>Archelosauria</taxon>
        <taxon>Archosauria</taxon>
        <taxon>Dinosauria</taxon>
        <taxon>Saurischia</taxon>
        <taxon>Theropoda</taxon>
        <taxon>Coelurosauria</taxon>
        <taxon>Aves</taxon>
        <taxon>Neognathae</taxon>
        <taxon>Neoaves</taxon>
        <taxon>Telluraves</taxon>
        <taxon>Coraciimorphae</taxon>
        <taxon>Coraciiformes</taxon>
        <taxon>Brachypteraciidae</taxon>
        <taxon>Brachypteracias</taxon>
    </lineage>
</organism>
<name>A0A7L2VBB2_9AVES</name>
<dbReference type="GO" id="GO:0009897">
    <property type="term" value="C:external side of plasma membrane"/>
    <property type="evidence" value="ECO:0007669"/>
    <property type="project" value="TreeGrafter"/>
</dbReference>
<comment type="function">
    <text evidence="12">Receptor for both interleukin 4 and interleukin 13. Couples to the JAK1/2/3-STAT6 pathway. The IL4 response is involved in promoting Th2 differentiation. The IL4/IL13 responses are involved in regulating IgE production and, chemokine and mucus production at sites of allergic inflammation. In certain cell types, can signal through activation of insulin receptor substrates, IRS1/IRS2.</text>
</comment>
<accession>A0A7L2VBB2</accession>
<dbReference type="InterPro" id="IPR003531">
    <property type="entry name" value="Hempt_rcpt_S_F1_CS"/>
</dbReference>
<evidence type="ECO:0000256" key="4">
    <source>
        <dbReference type="ARBA" id="ARBA00022553"/>
    </source>
</evidence>
<keyword evidence="5 13" id="KW-0812">Transmembrane</keyword>
<keyword evidence="10" id="KW-0675">Receptor</keyword>
<comment type="subcellular location">
    <subcellularLocation>
        <location evidence="1">Membrane</location>
        <topology evidence="1">Single-pass type I membrane protein</topology>
    </subcellularLocation>
</comment>
<evidence type="ECO:0000256" key="2">
    <source>
        <dbReference type="ARBA" id="ARBA00008280"/>
    </source>
</evidence>
<comment type="caution">
    <text evidence="15">The sequence shown here is derived from an EMBL/GenBank/DDBJ whole genome shotgun (WGS) entry which is preliminary data.</text>
</comment>
<keyword evidence="11" id="KW-0325">Glycoprotein</keyword>
<dbReference type="InterPro" id="IPR036116">
    <property type="entry name" value="FN3_sf"/>
</dbReference>
<sequence length="244" mass="28113">TAAGHMQEFACFTDFDKELVCHWKVPAQTDCSKEFLLYYRVEPYSEENSVCAPENGKDSLCTCTMRRAYFVSGLTYILALQFNGTDMWNYTVAPALVVKPKAPQNLTIEKIENGNFNLSWKESRSPSPVLSGVSVIYEVKYWRKHHPTEVSVRAINYQAKSFEIVASSLKRGYDYIASVRCNYTSYPAYWSEWSEEVEFHYGKYYYQVTAEDILRMAVPVSCILIMAVSVICYFCFTKCVSYVH</sequence>
<evidence type="ECO:0000256" key="3">
    <source>
        <dbReference type="ARBA" id="ARBA00018975"/>
    </source>
</evidence>
<keyword evidence="4" id="KW-0597">Phosphoprotein</keyword>
<dbReference type="GO" id="GO:0002532">
    <property type="term" value="P:production of molecular mediator involved in inflammatory response"/>
    <property type="evidence" value="ECO:0007669"/>
    <property type="project" value="InterPro"/>
</dbReference>
<dbReference type="Gene3D" id="2.60.40.10">
    <property type="entry name" value="Immunoglobulins"/>
    <property type="match status" value="2"/>
</dbReference>
<dbReference type="Pfam" id="PF00041">
    <property type="entry name" value="fn3"/>
    <property type="match status" value="1"/>
</dbReference>
<evidence type="ECO:0000256" key="11">
    <source>
        <dbReference type="ARBA" id="ARBA00023180"/>
    </source>
</evidence>
<keyword evidence="8 13" id="KW-0472">Membrane</keyword>
<evidence type="ECO:0000256" key="5">
    <source>
        <dbReference type="ARBA" id="ARBA00022692"/>
    </source>
</evidence>
<evidence type="ECO:0000256" key="6">
    <source>
        <dbReference type="ARBA" id="ARBA00022729"/>
    </source>
</evidence>
<keyword evidence="6" id="KW-0732">Signal</keyword>
<evidence type="ECO:0000313" key="16">
    <source>
        <dbReference type="Proteomes" id="UP000520535"/>
    </source>
</evidence>
<dbReference type="CDD" id="cd00063">
    <property type="entry name" value="FN3"/>
    <property type="match status" value="1"/>
</dbReference>
<dbReference type="PANTHER" id="PTHR23037">
    <property type="entry name" value="CYTOKINE RECEPTOR"/>
    <property type="match status" value="1"/>
</dbReference>
<dbReference type="Proteomes" id="UP000520535">
    <property type="component" value="Unassembled WGS sequence"/>
</dbReference>
<feature type="non-terminal residue" evidence="15">
    <location>
        <position position="244"/>
    </location>
</feature>
<dbReference type="PANTHER" id="PTHR23037:SF32">
    <property type="entry name" value="INTERLEUKIN-4 RECEPTOR SUBUNIT ALPHA"/>
    <property type="match status" value="1"/>
</dbReference>
<evidence type="ECO:0000259" key="14">
    <source>
        <dbReference type="PROSITE" id="PS50853"/>
    </source>
</evidence>
<proteinExistence type="inferred from homology"/>
<feature type="domain" description="Fibronectin type-III" evidence="14">
    <location>
        <begin position="102"/>
        <end position="204"/>
    </location>
</feature>
<feature type="transmembrane region" description="Helical" evidence="13">
    <location>
        <begin position="216"/>
        <end position="236"/>
    </location>
</feature>
<gene>
    <name evidence="15" type="primary">Il4r</name>
    <name evidence="15" type="ORF">BRALEP_R01814</name>
</gene>
<dbReference type="PROSITE" id="PS50853">
    <property type="entry name" value="FN3"/>
    <property type="match status" value="1"/>
</dbReference>
<keyword evidence="7 13" id="KW-1133">Transmembrane helix</keyword>
<dbReference type="InterPro" id="IPR015319">
    <property type="entry name" value="IL-4_rcpt-alpha_N"/>
</dbReference>
<dbReference type="SUPFAM" id="SSF49265">
    <property type="entry name" value="Fibronectin type III"/>
    <property type="match status" value="2"/>
</dbReference>
<evidence type="ECO:0000256" key="7">
    <source>
        <dbReference type="ARBA" id="ARBA00022989"/>
    </source>
</evidence>
<evidence type="ECO:0000256" key="1">
    <source>
        <dbReference type="ARBA" id="ARBA00004479"/>
    </source>
</evidence>
<dbReference type="AlphaFoldDB" id="A0A7L2VBB2"/>
<evidence type="ECO:0000256" key="12">
    <source>
        <dbReference type="ARBA" id="ARBA00025115"/>
    </source>
</evidence>
<dbReference type="OrthoDB" id="8962741at2759"/>
<evidence type="ECO:0000256" key="10">
    <source>
        <dbReference type="ARBA" id="ARBA00023170"/>
    </source>
</evidence>
<comment type="similarity">
    <text evidence="2">Belongs to the type I cytokine receptor family. Type 4 subfamily.</text>
</comment>
<reference evidence="15 16" key="1">
    <citation type="submission" date="2019-09" db="EMBL/GenBank/DDBJ databases">
        <title>Bird 10,000 Genomes (B10K) Project - Family phase.</title>
        <authorList>
            <person name="Zhang G."/>
        </authorList>
    </citation>
    <scope>NUCLEOTIDE SEQUENCE [LARGE SCALE GENOMIC DNA]</scope>
    <source>
        <strain evidence="15">B10K-DU-012-52</strain>
    </source>
</reference>
<dbReference type="InterPro" id="IPR013783">
    <property type="entry name" value="Ig-like_fold"/>
</dbReference>
<evidence type="ECO:0000256" key="13">
    <source>
        <dbReference type="SAM" id="Phobius"/>
    </source>
</evidence>
<dbReference type="EMBL" id="VYZX01011232">
    <property type="protein sequence ID" value="NXS55540.1"/>
    <property type="molecule type" value="Genomic_DNA"/>
</dbReference>
<dbReference type="Pfam" id="PF09238">
    <property type="entry name" value="IL4Ra_N"/>
    <property type="match status" value="1"/>
</dbReference>
<protein>
    <recommendedName>
        <fullName evidence="3">Interleukin-4 receptor subunit alpha</fullName>
    </recommendedName>
</protein>
<dbReference type="GO" id="GO:0004896">
    <property type="term" value="F:cytokine receptor activity"/>
    <property type="evidence" value="ECO:0007669"/>
    <property type="project" value="InterPro"/>
</dbReference>
<dbReference type="PROSITE" id="PS01355">
    <property type="entry name" value="HEMATOPO_REC_S_F1"/>
    <property type="match status" value="1"/>
</dbReference>
<evidence type="ECO:0000313" key="15">
    <source>
        <dbReference type="EMBL" id="NXS55540.1"/>
    </source>
</evidence>
<keyword evidence="9" id="KW-1015">Disulfide bond</keyword>
<evidence type="ECO:0000256" key="9">
    <source>
        <dbReference type="ARBA" id="ARBA00023157"/>
    </source>
</evidence>
<keyword evidence="16" id="KW-1185">Reference proteome</keyword>